<feature type="region of interest" description="Disordered" evidence="1">
    <location>
        <begin position="27"/>
        <end position="47"/>
    </location>
</feature>
<feature type="signal peptide" evidence="3">
    <location>
        <begin position="1"/>
        <end position="28"/>
    </location>
</feature>
<sequence length="129" mass="12938">MDKRTTKGIVTVAAALALAGFGVAPASAAPATRSGPAVHGAPDLSGATVDASAQRRAYRGGYRGGYRAYGYRGGSRAIPFALGAAAVTAAGIAAASSYRRDYYYQPAPYGYYGAAPAYGGYGYGGCGYG</sequence>
<dbReference type="RefSeq" id="WP_111419971.1">
    <property type="nucleotide sequence ID" value="NZ_NPEX01000102.1"/>
</dbReference>
<dbReference type="Proteomes" id="UP000249130">
    <property type="component" value="Unassembled WGS sequence"/>
</dbReference>
<comment type="caution">
    <text evidence="4">The sequence shown here is derived from an EMBL/GenBank/DDBJ whole genome shotgun (WGS) entry which is preliminary data.</text>
</comment>
<dbReference type="EMBL" id="NPEX01000102">
    <property type="protein sequence ID" value="RAI43182.1"/>
    <property type="molecule type" value="Genomic_DNA"/>
</dbReference>
<keyword evidence="5" id="KW-1185">Reference proteome</keyword>
<evidence type="ECO:0000313" key="4">
    <source>
        <dbReference type="EMBL" id="RAI43182.1"/>
    </source>
</evidence>
<gene>
    <name evidence="4" type="ORF">CH341_15740</name>
</gene>
<evidence type="ECO:0008006" key="6">
    <source>
        <dbReference type="Google" id="ProtNLM"/>
    </source>
</evidence>
<evidence type="ECO:0000256" key="2">
    <source>
        <dbReference type="SAM" id="Phobius"/>
    </source>
</evidence>
<keyword evidence="2" id="KW-1133">Transmembrane helix</keyword>
<keyword evidence="2" id="KW-0812">Transmembrane</keyword>
<protein>
    <recommendedName>
        <fullName evidence="6">Sulfur globule protein</fullName>
    </recommendedName>
</protein>
<feature type="transmembrane region" description="Helical" evidence="2">
    <location>
        <begin position="77"/>
        <end position="95"/>
    </location>
</feature>
<organism evidence="4 5">
    <name type="scientific">Rhodoplanes roseus</name>
    <dbReference type="NCBI Taxonomy" id="29409"/>
    <lineage>
        <taxon>Bacteria</taxon>
        <taxon>Pseudomonadati</taxon>
        <taxon>Pseudomonadota</taxon>
        <taxon>Alphaproteobacteria</taxon>
        <taxon>Hyphomicrobiales</taxon>
        <taxon>Nitrobacteraceae</taxon>
        <taxon>Rhodoplanes</taxon>
    </lineage>
</organism>
<evidence type="ECO:0000313" key="5">
    <source>
        <dbReference type="Proteomes" id="UP000249130"/>
    </source>
</evidence>
<name>A0A327L0Y7_9BRAD</name>
<proteinExistence type="predicted"/>
<feature type="chain" id="PRO_5016423835" description="Sulfur globule protein" evidence="3">
    <location>
        <begin position="29"/>
        <end position="129"/>
    </location>
</feature>
<keyword evidence="2" id="KW-0472">Membrane</keyword>
<feature type="non-terminal residue" evidence="4">
    <location>
        <position position="129"/>
    </location>
</feature>
<dbReference type="AlphaFoldDB" id="A0A327L0Y7"/>
<evidence type="ECO:0000256" key="1">
    <source>
        <dbReference type="SAM" id="MobiDB-lite"/>
    </source>
</evidence>
<reference evidence="4 5" key="1">
    <citation type="submission" date="2017-07" db="EMBL/GenBank/DDBJ databases">
        <title>Draft Genome Sequences of Select Purple Nonsulfur Bacteria.</title>
        <authorList>
            <person name="Lasarre B."/>
            <person name="Mckinlay J.B."/>
        </authorList>
    </citation>
    <scope>NUCLEOTIDE SEQUENCE [LARGE SCALE GENOMIC DNA]</scope>
    <source>
        <strain evidence="4 5">DSM 5909</strain>
    </source>
</reference>
<evidence type="ECO:0000256" key="3">
    <source>
        <dbReference type="SAM" id="SignalP"/>
    </source>
</evidence>
<accession>A0A327L0Y7</accession>
<keyword evidence="3" id="KW-0732">Signal</keyword>